<evidence type="ECO:0000313" key="1">
    <source>
        <dbReference type="EMBL" id="KAJ8126777.1"/>
    </source>
</evidence>
<name>A0ACC2JHK2_9PEZI</name>
<accession>A0ACC2JHK2</accession>
<comment type="caution">
    <text evidence="1">The sequence shown here is derived from an EMBL/GenBank/DDBJ whole genome shotgun (WGS) entry which is preliminary data.</text>
</comment>
<proteinExistence type="predicted"/>
<protein>
    <submittedName>
        <fullName evidence="1">Uncharacterized protein</fullName>
    </submittedName>
</protein>
<gene>
    <name evidence="1" type="ORF">O1611_g6861</name>
</gene>
<reference evidence="1" key="1">
    <citation type="submission" date="2022-12" db="EMBL/GenBank/DDBJ databases">
        <title>Genome Sequence of Lasiodiplodia mahajangana.</title>
        <authorList>
            <person name="Buettner E."/>
        </authorList>
    </citation>
    <scope>NUCLEOTIDE SEQUENCE</scope>
    <source>
        <strain evidence="1">VT137</strain>
    </source>
</reference>
<keyword evidence="2" id="KW-1185">Reference proteome</keyword>
<sequence length="1948" mass="216267">MMDETKQGVGPDIELDYELVSSAAIPSNIVDPASPSTQKQISALRQWLQPTDYLSPGNEFMKHLHSYVPGTGSWLNESPAFQEWMTPGRSNCLAIRGVAGSGKSVLAASIIRQLQEADPSVPVLFFFFRQIVEKNHSAKYLIRDFASQLLPYSQSLVSKLDALHKSNRVEGNEHGLLWDALTDTLHRMEKVYLVVDALDEMDDQDFSMVDRLAQLGNHDSSMAKLLFTSRPIPRIEGAMRALGVPYIRLEPTIVYPDVAKYVTVSMSTLDTTLSPEKEDRVKQVICERAQGLFLHARLMTDTLTEGLQTGRITEETLPDSLDRLPHNLIDMYEEMLKEHSRRSGVDTDTQARILTCVIHASRPLRLIELGSLVVRMLGAGDLKDGKALVRASCGRLLEILDDETVSIIHHSFTEFLHDETRATRAGSFPVLDEATAHVMLTVLSLQYLDQCPLLDTRRDDPEQSDDLSWRFRESDKRKQMLQDLSLGYPLLHYARLNSSYHISKAGDGHPDVMAALDAFFVPGKPAFATWIYSIWESYRSSTLSAIHIASLENWPAYVEHLCAKHPNLMDARDGRGRTPLSYAAEKGHYEIAGYLLKRGAIADSDNEIGLTPMHYAASKGHADVARLLIDAGISPLIRRTKSASPYGYNVTMTALQYAFESEHDGVLDVFLPLVPASEANRCLHWASKTDHLEMVLKTGNADVDSYCNGRTKLSRAAENYDLEAIELLLRYGADPNRRCEMDTSDYGETTIAQSLNCPGGPTAIHALAGYFDMKTIVGDEDLKRARQCLGILISYGAQVDARADDAYETTWRVGGEQDDDLTALHYAVRQYGDHGGFGTWFYGQTQETLAKLLLEAGADPNARSKRGRNCIHFANPEQPGLIDVLVAGGADVNATDNDGQSPLLALLMPKRLHSTKPNVEVFTKLIQNGADTGISPKDGNAVLHMIFMALNTFKVDDIPFLLSLVSSSDDFSRTNKAGLVPLFMYKVPKYEFPRSKDGEKILEAMVQKGMDINARDSHGETILWKVIASSNKSLDIIQQFVRLGANPALRKADGSTLLHHAVRNRVDISWLSYLVTSGVDPTLQDNEGRTPIHLAMRVFDEHPYSGMRFIHALVEVGVPPTTATISNQTVLHMASSLSMVRDRQNWIDLILAEPMFGLSNPNVANIHGVTPLHHAANTSEFTAGKLLQIGADPTCLTDDGLSPLHIACIARKPNIVGLLLSSYKERGILDQFVNQTPSIKTGASPLHYACRSKCLESVRYLLSHGANPCGLDANGRTPLHALAEGQLEQKFLAAFDDEWIYSGKRRRQPPSEDNTADILNLLISAGADREARATHEDGSWVTAIDLALAHDSPILVRELSRSIPDDDPQIEGQTQAKTEDELYDLLTKTCRNETPSLHVIKTLIESNGLDVNKMVAPLHILASGDHFWKIEALRYLLSRGIDTTLLNAPDKAPLPPTVWSYPPRGFWKEATIRILLEHGSDPNQREVRHGGSSHSCLELSNDAEVTRLLLEYGADVSQSPGALYHAIAERMDPDIVRHLLEKGADANLKFKDGMYPLHSAGRHTLDEQWVARQPAVMKTLLEYGANPLGLYDDGRHVLQVCIEEHGNTDPFLEIEALDLECRGKGGRTALISACIASPRPRQRIRPIGGNPVVEPRNSCHPETGLVLLERGADAGALDDTGRSALHWLCAFEDEPFTVVHKDLLAALVSAKGSLIHAADKAGYRPLHLALRSGQTAAVQYLIEKGTDPSEPDPDGNTALHHYARRILGKKTVTAETVRIFKHFLETGLDVNARNHRGETPLHIFMATGWENEDRWSDEVQWEGQVMSRNHRDPQDLVGHDDDGIWDMFQSFDADWKTRDDEGSGLLHVVAGRKIESDLSAWERIQREESERTFRRLMEEMGLDPRLEDAQLRTPIDLAVARGNKGIVALFGDKDKTTMDSSRKRICRR</sequence>
<dbReference type="EMBL" id="JAPUUL010001702">
    <property type="protein sequence ID" value="KAJ8126777.1"/>
    <property type="molecule type" value="Genomic_DNA"/>
</dbReference>
<organism evidence="1 2">
    <name type="scientific">Lasiodiplodia mahajangana</name>
    <dbReference type="NCBI Taxonomy" id="1108764"/>
    <lineage>
        <taxon>Eukaryota</taxon>
        <taxon>Fungi</taxon>
        <taxon>Dikarya</taxon>
        <taxon>Ascomycota</taxon>
        <taxon>Pezizomycotina</taxon>
        <taxon>Dothideomycetes</taxon>
        <taxon>Dothideomycetes incertae sedis</taxon>
        <taxon>Botryosphaeriales</taxon>
        <taxon>Botryosphaeriaceae</taxon>
        <taxon>Lasiodiplodia</taxon>
    </lineage>
</organism>
<dbReference type="Proteomes" id="UP001153332">
    <property type="component" value="Unassembled WGS sequence"/>
</dbReference>
<evidence type="ECO:0000313" key="2">
    <source>
        <dbReference type="Proteomes" id="UP001153332"/>
    </source>
</evidence>